<dbReference type="OrthoDB" id="9991317at2759"/>
<dbReference type="EMBL" id="PYFQ01000009">
    <property type="protein sequence ID" value="PSK37131.1"/>
    <property type="molecule type" value="Genomic_DNA"/>
</dbReference>
<dbReference type="Proteomes" id="UP000241107">
    <property type="component" value="Unassembled WGS sequence"/>
</dbReference>
<gene>
    <name evidence="3" type="ORF">C7M61_003558</name>
</gene>
<dbReference type="Pfam" id="PF14559">
    <property type="entry name" value="TPR_19"/>
    <property type="match status" value="1"/>
</dbReference>
<sequence>MPRQSRETYQSDSDSPVSLGSNYESGLDFDEDLISDDEDIDPELQGPKPRKNDKAAQLANTLMKDLAVDDSIDFLDDDADYVALPEDMDMDEDDDDDLLNNLRNAAHMKRKRPKSASSFKRQVMNNKDLDPEKRTYMSRGNAAFVRGDLETAWKNYVEVIKIDNKSYNAYKTLAEICQMQNKFNKCCKFMLMAALSNPSDVALWGQAAELSTDLGHIDQAIYCYTRAIASKNTEHDYDFIIRRSGLYKQKRQYGRALEGLQRLSQQYPEDSSVVKQLADVYVHQKRYNDAIALYNRILEKNMNPTETKVPRFNWSELNILTELYISKRSWISAINIIKIVARWIQKRTDETWWDEQQDCDAEFDDRRGPAIMKKKPKFYNECAGRPHDLPIDIRFKLGYLRLELDQKDEALRHYGFLFLEEDKWEVSDLFYEAGKHLESKGFYEDAITYLKGVIDEEHLAEVQYLLGKCYAEIKEYETAKAHLLEAMKDDPDNNYLKTILIEVLYYTNDQDDQALASRLIRELKAPKADEAQPESTDYVPPADEDDDQDNIALIKNAREYKDTKKETLTEEEREEIEQRATRMVLDKFNRMKRLQEAIDQGHTAAASAWMNIASQLIDMFTSVKAFFPKNRKSTFRGIVMYLRRKQDLDINNRLARINNLYEGITETTNSRVALTAQTEFRGLSYDQWLYIFVQNALLVRLFEKNVDEAISILEVAFDVNVFIQDKQRVMILRFVRLSLAIDQQDYIPTVCNNVRYVLTSTQFSPTVYGIFMCCFGSGVAAWAAFSNYNHQKYFLRQLKAYDSLLHSSKVSGAAHVTVDVKGMSFDKELPLLLYMYACLLGSNRAYSSPIVYLTRAYKKCYNDPTICLMLGLAHVHRSMQRNSSNRHMQLLQGISFLLEYKEHRSKNSTDYEKQEIEYNFGRLFHMLGLPALAINHYNKVLLYHDTLKDDPDYDLLIDAAYNLTLIYTINGNTAMTQELTDKYLTI</sequence>
<evidence type="ECO:0008006" key="5">
    <source>
        <dbReference type="Google" id="ProtNLM"/>
    </source>
</evidence>
<dbReference type="STRING" id="418784.A0A2P7YMD5"/>
<dbReference type="Gene3D" id="1.25.40.10">
    <property type="entry name" value="Tetratricopeptide repeat domain"/>
    <property type="match status" value="3"/>
</dbReference>
<dbReference type="AlphaFoldDB" id="A0A2P7YMD5"/>
<dbReference type="InterPro" id="IPR039340">
    <property type="entry name" value="Tfc4/TFIIIC-102/Sfc4"/>
</dbReference>
<dbReference type="InterPro" id="IPR019734">
    <property type="entry name" value="TPR_rpt"/>
</dbReference>
<dbReference type="InterPro" id="IPR011990">
    <property type="entry name" value="TPR-like_helical_dom_sf"/>
</dbReference>
<dbReference type="PANTHER" id="PTHR23082:SF0">
    <property type="entry name" value="GENERAL TRANSCRIPTION FACTOR 3C POLYPEPTIDE 3"/>
    <property type="match status" value="1"/>
</dbReference>
<dbReference type="GO" id="GO:0000127">
    <property type="term" value="C:transcription factor TFIIIC complex"/>
    <property type="evidence" value="ECO:0007669"/>
    <property type="project" value="EnsemblFungi"/>
</dbReference>
<evidence type="ECO:0000313" key="4">
    <source>
        <dbReference type="Proteomes" id="UP000241107"/>
    </source>
</evidence>
<evidence type="ECO:0000256" key="1">
    <source>
        <dbReference type="PROSITE-ProRule" id="PRU00339"/>
    </source>
</evidence>
<feature type="region of interest" description="Disordered" evidence="2">
    <location>
        <begin position="526"/>
        <end position="547"/>
    </location>
</feature>
<dbReference type="SMART" id="SM00028">
    <property type="entry name" value="TPR"/>
    <property type="match status" value="6"/>
</dbReference>
<dbReference type="SUPFAM" id="SSF48452">
    <property type="entry name" value="TPR-like"/>
    <property type="match status" value="2"/>
</dbReference>
<dbReference type="GO" id="GO:0001002">
    <property type="term" value="F:RNA polymerase III type 1 promoter sequence-specific DNA binding"/>
    <property type="evidence" value="ECO:0007669"/>
    <property type="project" value="EnsemblFungi"/>
</dbReference>
<evidence type="ECO:0000313" key="3">
    <source>
        <dbReference type="EMBL" id="PSK37131.1"/>
    </source>
</evidence>
<keyword evidence="1" id="KW-0802">TPR repeat</keyword>
<dbReference type="GO" id="GO:0008301">
    <property type="term" value="F:DNA binding, bending"/>
    <property type="evidence" value="ECO:0007669"/>
    <property type="project" value="EnsemblFungi"/>
</dbReference>
<comment type="caution">
    <text evidence="3">The sequence shown here is derived from an EMBL/GenBank/DDBJ whole genome shotgun (WGS) entry which is preliminary data.</text>
</comment>
<protein>
    <recommendedName>
        <fullName evidence="5">Transcription factor tau subunit sfc4</fullName>
    </recommendedName>
</protein>
<dbReference type="GeneID" id="36566946"/>
<dbReference type="PANTHER" id="PTHR23082">
    <property type="entry name" value="TRANSCRIPTION INITIATION FACTOR IIIC TFIIIC , POLYPEPTIDE 3-RELATED"/>
    <property type="match status" value="1"/>
</dbReference>
<feature type="compositionally biased region" description="Acidic residues" evidence="2">
    <location>
        <begin position="27"/>
        <end position="42"/>
    </location>
</feature>
<dbReference type="GO" id="GO:0042791">
    <property type="term" value="P:5S class rRNA transcription by RNA polymerase III"/>
    <property type="evidence" value="ECO:0007669"/>
    <property type="project" value="EnsemblFungi"/>
</dbReference>
<feature type="compositionally biased region" description="Polar residues" evidence="2">
    <location>
        <begin position="7"/>
        <end position="24"/>
    </location>
</feature>
<evidence type="ECO:0000256" key="2">
    <source>
        <dbReference type="SAM" id="MobiDB-lite"/>
    </source>
</evidence>
<dbReference type="RefSeq" id="XP_024712982.1">
    <property type="nucleotide sequence ID" value="XM_024858895.1"/>
</dbReference>
<feature type="repeat" description="TPR" evidence="1">
    <location>
        <begin position="460"/>
        <end position="493"/>
    </location>
</feature>
<organism evidence="3 4">
    <name type="scientific">Candidozyma pseudohaemuli</name>
    <dbReference type="NCBI Taxonomy" id="418784"/>
    <lineage>
        <taxon>Eukaryota</taxon>
        <taxon>Fungi</taxon>
        <taxon>Dikarya</taxon>
        <taxon>Ascomycota</taxon>
        <taxon>Saccharomycotina</taxon>
        <taxon>Pichiomycetes</taxon>
        <taxon>Metschnikowiaceae</taxon>
        <taxon>Candidozyma</taxon>
    </lineage>
</organism>
<accession>A0A2P7YMD5</accession>
<dbReference type="GO" id="GO:0001003">
    <property type="term" value="F:RNA polymerase III type 2 promoter sequence-specific DNA binding"/>
    <property type="evidence" value="ECO:0007669"/>
    <property type="project" value="EnsemblFungi"/>
</dbReference>
<proteinExistence type="predicted"/>
<reference evidence="3 4" key="1">
    <citation type="submission" date="2018-03" db="EMBL/GenBank/DDBJ databases">
        <title>Candida pseudohaemulonii genome assembly and annotation.</title>
        <authorList>
            <person name="Munoz J.F."/>
            <person name="Gade L.G."/>
            <person name="Chow N.A."/>
            <person name="Litvintseva A.P."/>
            <person name="Loparev V.N."/>
            <person name="Cuomo C.A."/>
        </authorList>
    </citation>
    <scope>NUCLEOTIDE SEQUENCE [LARGE SCALE GENOMIC DNA]</scope>
    <source>
        <strain evidence="3 4">B12108</strain>
    </source>
</reference>
<dbReference type="VEuPathDB" id="FungiDB:C7M61_003558"/>
<keyword evidence="4" id="KW-1185">Reference proteome</keyword>
<dbReference type="PROSITE" id="PS50005">
    <property type="entry name" value="TPR"/>
    <property type="match status" value="1"/>
</dbReference>
<dbReference type="Pfam" id="PF13432">
    <property type="entry name" value="TPR_16"/>
    <property type="match status" value="1"/>
</dbReference>
<feature type="region of interest" description="Disordered" evidence="2">
    <location>
        <begin position="1"/>
        <end position="53"/>
    </location>
</feature>
<name>A0A2P7YMD5_9ASCO</name>